<dbReference type="InterPro" id="IPR020930">
    <property type="entry name" value="Ribosomal_uL5_bac-type"/>
</dbReference>
<dbReference type="PANTHER" id="PTHR33284:SF1">
    <property type="entry name" value="RIBOSOMAL PROTEIN L25_GLN-TRNA SYNTHETASE, ANTI-CODON-BINDING DOMAIN-CONTAINING PROTEIN"/>
    <property type="match status" value="1"/>
</dbReference>
<organism evidence="3 4">
    <name type="scientific">Brassica oleracea var. oleracea</name>
    <dbReference type="NCBI Taxonomy" id="109376"/>
    <lineage>
        <taxon>Eukaryota</taxon>
        <taxon>Viridiplantae</taxon>
        <taxon>Streptophyta</taxon>
        <taxon>Embryophyta</taxon>
        <taxon>Tracheophyta</taxon>
        <taxon>Spermatophyta</taxon>
        <taxon>Magnoliopsida</taxon>
        <taxon>eudicotyledons</taxon>
        <taxon>Gunneridae</taxon>
        <taxon>Pentapetalae</taxon>
        <taxon>rosids</taxon>
        <taxon>malvids</taxon>
        <taxon>Brassicales</taxon>
        <taxon>Brassicaceae</taxon>
        <taxon>Brassiceae</taxon>
        <taxon>Brassica</taxon>
    </lineage>
</organism>
<dbReference type="Proteomes" id="UP000032141">
    <property type="component" value="Chromosome C3"/>
</dbReference>
<dbReference type="Gramene" id="Bo3g155510.1">
    <property type="protein sequence ID" value="Bo3g155510.1"/>
    <property type="gene ID" value="Bo3g155510"/>
</dbReference>
<dbReference type="InterPro" id="IPR011035">
    <property type="entry name" value="Ribosomal_bL25/Gln-tRNA_synth"/>
</dbReference>
<sequence length="110" mass="12018">MVFTTQHTSASATTSSTTSGQTSYINSLGTSLNTIKRTVKFLFPAEIIPPYIEVNLSLLDVGQKLVAGDLKVHLALKLIRPKDEPIVKIAGGRVSDQQKKDQPKKDQPKK</sequence>
<dbReference type="EnsemblPlants" id="Bo3g155510.1">
    <property type="protein sequence ID" value="Bo3g155510.1"/>
    <property type="gene ID" value="Bo3g155510"/>
</dbReference>
<dbReference type="SUPFAM" id="SSF50715">
    <property type="entry name" value="Ribosomal protein L25-like"/>
    <property type="match status" value="1"/>
</dbReference>
<feature type="compositionally biased region" description="Basic and acidic residues" evidence="1">
    <location>
        <begin position="96"/>
        <end position="110"/>
    </location>
</feature>
<dbReference type="PANTHER" id="PTHR33284">
    <property type="entry name" value="RIBOSOMAL PROTEIN L25/GLN-TRNA SYNTHETASE, ANTI-CODON-BINDING DOMAIN-CONTAINING PROTEIN"/>
    <property type="match status" value="1"/>
</dbReference>
<protein>
    <recommendedName>
        <fullName evidence="2">Large ribosomal subunit protein bL25 beta domain-containing protein</fullName>
    </recommendedName>
</protein>
<dbReference type="GO" id="GO:0006412">
    <property type="term" value="P:translation"/>
    <property type="evidence" value="ECO:0007669"/>
    <property type="project" value="InterPro"/>
</dbReference>
<proteinExistence type="predicted"/>
<feature type="region of interest" description="Disordered" evidence="1">
    <location>
        <begin position="1"/>
        <end position="23"/>
    </location>
</feature>
<name>A0A0D3BK48_BRAOL</name>
<evidence type="ECO:0000256" key="1">
    <source>
        <dbReference type="SAM" id="MobiDB-lite"/>
    </source>
</evidence>
<dbReference type="InterPro" id="IPR020057">
    <property type="entry name" value="Ribosomal_bL25_b-dom"/>
</dbReference>
<reference evidence="3" key="2">
    <citation type="submission" date="2015-03" db="UniProtKB">
        <authorList>
            <consortium name="EnsemblPlants"/>
        </authorList>
    </citation>
    <scope>IDENTIFICATION</scope>
</reference>
<evidence type="ECO:0000259" key="2">
    <source>
        <dbReference type="Pfam" id="PF14693"/>
    </source>
</evidence>
<dbReference type="Gene3D" id="2.170.120.20">
    <property type="entry name" value="Ribosomal protein L25, beta domain"/>
    <property type="match status" value="1"/>
</dbReference>
<accession>A0A0D3BK48</accession>
<dbReference type="STRING" id="109376.A0A0D3BK48"/>
<dbReference type="GO" id="GO:0008097">
    <property type="term" value="F:5S rRNA binding"/>
    <property type="evidence" value="ECO:0007669"/>
    <property type="project" value="TreeGrafter"/>
</dbReference>
<feature type="region of interest" description="Disordered" evidence="1">
    <location>
        <begin position="89"/>
        <end position="110"/>
    </location>
</feature>
<dbReference type="HOGENOM" id="CLU_2174507_0_0_1"/>
<keyword evidence="4" id="KW-1185">Reference proteome</keyword>
<dbReference type="Pfam" id="PF14693">
    <property type="entry name" value="Ribosomal_TL5_C"/>
    <property type="match status" value="1"/>
</dbReference>
<dbReference type="AlphaFoldDB" id="A0A0D3BK48"/>
<dbReference type="OMA" id="MVFTTQH"/>
<dbReference type="InterPro" id="IPR037121">
    <property type="entry name" value="Ribosomal_bL25_C"/>
</dbReference>
<evidence type="ECO:0000313" key="4">
    <source>
        <dbReference type="Proteomes" id="UP000032141"/>
    </source>
</evidence>
<evidence type="ECO:0000313" key="3">
    <source>
        <dbReference type="EnsemblPlants" id="Bo3g155510.1"/>
    </source>
</evidence>
<dbReference type="GO" id="GO:0003735">
    <property type="term" value="F:structural constituent of ribosome"/>
    <property type="evidence" value="ECO:0007669"/>
    <property type="project" value="InterPro"/>
</dbReference>
<dbReference type="GO" id="GO:0022625">
    <property type="term" value="C:cytosolic large ribosomal subunit"/>
    <property type="evidence" value="ECO:0007669"/>
    <property type="project" value="TreeGrafter"/>
</dbReference>
<reference evidence="3 4" key="1">
    <citation type="journal article" date="2014" name="Genome Biol.">
        <title>Transcriptome and methylome profiling reveals relics of genome dominance in the mesopolyploid Brassica oleracea.</title>
        <authorList>
            <person name="Parkin I.A."/>
            <person name="Koh C."/>
            <person name="Tang H."/>
            <person name="Robinson S.J."/>
            <person name="Kagale S."/>
            <person name="Clarke W.E."/>
            <person name="Town C.D."/>
            <person name="Nixon J."/>
            <person name="Krishnakumar V."/>
            <person name="Bidwell S.L."/>
            <person name="Denoeud F."/>
            <person name="Belcram H."/>
            <person name="Links M.G."/>
            <person name="Just J."/>
            <person name="Clarke C."/>
            <person name="Bender T."/>
            <person name="Huebert T."/>
            <person name="Mason A.S."/>
            <person name="Pires J.C."/>
            <person name="Barker G."/>
            <person name="Moore J."/>
            <person name="Walley P.G."/>
            <person name="Manoli S."/>
            <person name="Batley J."/>
            <person name="Edwards D."/>
            <person name="Nelson M.N."/>
            <person name="Wang X."/>
            <person name="Paterson A.H."/>
            <person name="King G."/>
            <person name="Bancroft I."/>
            <person name="Chalhoub B."/>
            <person name="Sharpe A.G."/>
        </authorList>
    </citation>
    <scope>NUCLEOTIDE SEQUENCE</scope>
    <source>
        <strain evidence="3 4">cv. TO1000</strain>
    </source>
</reference>
<feature type="domain" description="Large ribosomal subunit protein bL25 beta" evidence="2">
    <location>
        <begin position="28"/>
        <end position="90"/>
    </location>
</feature>